<evidence type="ECO:0000313" key="8">
    <source>
        <dbReference type="Proteomes" id="UP001595478"/>
    </source>
</evidence>
<dbReference type="Proteomes" id="UP001595478">
    <property type="component" value="Unassembled WGS sequence"/>
</dbReference>
<dbReference type="PANTHER" id="PTHR30086">
    <property type="entry name" value="ARGININE EXPORTER PROTEIN ARGO"/>
    <property type="match status" value="1"/>
</dbReference>
<evidence type="ECO:0000256" key="1">
    <source>
        <dbReference type="ARBA" id="ARBA00004651"/>
    </source>
</evidence>
<dbReference type="Pfam" id="PF01810">
    <property type="entry name" value="LysE"/>
    <property type="match status" value="1"/>
</dbReference>
<name>A0ABV7FK99_9ALTE</name>
<comment type="subcellular location">
    <subcellularLocation>
        <location evidence="1">Cell membrane</location>
        <topology evidence="1">Multi-pass membrane protein</topology>
    </subcellularLocation>
</comment>
<dbReference type="PANTHER" id="PTHR30086:SF20">
    <property type="entry name" value="ARGININE EXPORTER PROTEIN ARGO-RELATED"/>
    <property type="match status" value="1"/>
</dbReference>
<reference evidence="8" key="1">
    <citation type="journal article" date="2019" name="Int. J. Syst. Evol. Microbiol.">
        <title>The Global Catalogue of Microorganisms (GCM) 10K type strain sequencing project: providing services to taxonomists for standard genome sequencing and annotation.</title>
        <authorList>
            <consortium name="The Broad Institute Genomics Platform"/>
            <consortium name="The Broad Institute Genome Sequencing Center for Infectious Disease"/>
            <person name="Wu L."/>
            <person name="Ma J."/>
        </authorList>
    </citation>
    <scope>NUCLEOTIDE SEQUENCE [LARGE SCALE GENOMIC DNA]</scope>
    <source>
        <strain evidence="8">KCTC 52473</strain>
    </source>
</reference>
<evidence type="ECO:0000256" key="3">
    <source>
        <dbReference type="ARBA" id="ARBA00022692"/>
    </source>
</evidence>
<keyword evidence="5 6" id="KW-0472">Membrane</keyword>
<keyword evidence="3 6" id="KW-0812">Transmembrane</keyword>
<feature type="transmembrane region" description="Helical" evidence="6">
    <location>
        <begin position="148"/>
        <end position="167"/>
    </location>
</feature>
<keyword evidence="8" id="KW-1185">Reference proteome</keyword>
<gene>
    <name evidence="7" type="ORF">ACFOHL_01075</name>
</gene>
<dbReference type="EMBL" id="JBHRSW010000004">
    <property type="protein sequence ID" value="MFC3120208.1"/>
    <property type="molecule type" value="Genomic_DNA"/>
</dbReference>
<evidence type="ECO:0000313" key="7">
    <source>
        <dbReference type="EMBL" id="MFC3120208.1"/>
    </source>
</evidence>
<protein>
    <submittedName>
        <fullName evidence="7">LysE/ArgO family amino acid transporter</fullName>
    </submittedName>
</protein>
<feature type="transmembrane region" description="Helical" evidence="6">
    <location>
        <begin position="220"/>
        <end position="240"/>
    </location>
</feature>
<feature type="transmembrane region" description="Helical" evidence="6">
    <location>
        <begin position="187"/>
        <end position="208"/>
    </location>
</feature>
<proteinExistence type="predicted"/>
<accession>A0ABV7FK99</accession>
<dbReference type="InterPro" id="IPR001123">
    <property type="entry name" value="LeuE-type"/>
</dbReference>
<evidence type="ECO:0000256" key="6">
    <source>
        <dbReference type="SAM" id="Phobius"/>
    </source>
</evidence>
<organism evidence="7 8">
    <name type="scientific">Agaribacter flavus</name>
    <dbReference type="NCBI Taxonomy" id="1902781"/>
    <lineage>
        <taxon>Bacteria</taxon>
        <taxon>Pseudomonadati</taxon>
        <taxon>Pseudomonadota</taxon>
        <taxon>Gammaproteobacteria</taxon>
        <taxon>Alteromonadales</taxon>
        <taxon>Alteromonadaceae</taxon>
        <taxon>Agaribacter</taxon>
    </lineage>
</organism>
<keyword evidence="2" id="KW-1003">Cell membrane</keyword>
<evidence type="ECO:0000256" key="2">
    <source>
        <dbReference type="ARBA" id="ARBA00022475"/>
    </source>
</evidence>
<feature type="transmembrane region" description="Helical" evidence="6">
    <location>
        <begin position="105"/>
        <end position="127"/>
    </location>
</feature>
<sequence length="242" mass="26165">MQSFKQVIINHEFSALNNKIIHWIYTSTLPKLLTTKIISFEDMSVSFLSGASVGLSLIIAIGAQNIWVLSQSMAGANRLAIAGVCIVCDASLIVLGVFAANEIKLWLPSILPWFTWGGIVMLCYLAFSSLKRAIVGTSGLQLTDTTAAPWQQTAFTALAISLLNPHVYLDTVLLLGSIGAVQASPMLFAMGACLASLVWFSSLVLFSPKLKVLLSSPTRWRIFDTTIAILLSIVALQLYALT</sequence>
<comment type="caution">
    <text evidence="7">The sequence shown here is derived from an EMBL/GenBank/DDBJ whole genome shotgun (WGS) entry which is preliminary data.</text>
</comment>
<evidence type="ECO:0000256" key="4">
    <source>
        <dbReference type="ARBA" id="ARBA00022989"/>
    </source>
</evidence>
<keyword evidence="4 6" id="KW-1133">Transmembrane helix</keyword>
<feature type="transmembrane region" description="Helical" evidence="6">
    <location>
        <begin position="79"/>
        <end position="99"/>
    </location>
</feature>
<feature type="transmembrane region" description="Helical" evidence="6">
    <location>
        <begin position="47"/>
        <end position="67"/>
    </location>
</feature>
<dbReference type="RefSeq" id="WP_376918349.1">
    <property type="nucleotide sequence ID" value="NZ_JBHRSW010000004.1"/>
</dbReference>
<evidence type="ECO:0000256" key="5">
    <source>
        <dbReference type="ARBA" id="ARBA00023136"/>
    </source>
</evidence>